<dbReference type="Proteomes" id="UP000308092">
    <property type="component" value="Unassembled WGS sequence"/>
</dbReference>
<sequence length="20" mass="2313">MSRDFPPSLDIFDLLFTANL</sequence>
<evidence type="ECO:0000313" key="2">
    <source>
        <dbReference type="Proteomes" id="UP000308092"/>
    </source>
</evidence>
<evidence type="ECO:0000313" key="1">
    <source>
        <dbReference type="EMBL" id="THC97156.1"/>
    </source>
</evidence>
<accession>A0A4S3JNE3</accession>
<dbReference type="EMBL" id="SOSA01000085">
    <property type="protein sequence ID" value="THC97156.1"/>
    <property type="molecule type" value="Genomic_DNA"/>
</dbReference>
<keyword evidence="2" id="KW-1185">Reference proteome</keyword>
<reference evidence="1 2" key="1">
    <citation type="submission" date="2019-03" db="EMBL/GenBank/DDBJ databases">
        <title>The genome sequence of a newly discovered highly antifungal drug resistant Aspergillus species, Aspergillus tanneri NIH 1004.</title>
        <authorList>
            <person name="Mounaud S."/>
            <person name="Singh I."/>
            <person name="Joardar V."/>
            <person name="Pakala S."/>
            <person name="Pakala S."/>
            <person name="Venepally P."/>
            <person name="Hoover J."/>
            <person name="Nierman W."/>
            <person name="Chung J."/>
            <person name="Losada L."/>
        </authorList>
    </citation>
    <scope>NUCLEOTIDE SEQUENCE [LARGE SCALE GENOMIC DNA]</scope>
    <source>
        <strain evidence="1 2">NIH1004</strain>
    </source>
</reference>
<gene>
    <name evidence="1" type="ORF">EYZ11_003371</name>
</gene>
<comment type="caution">
    <text evidence="1">The sequence shown here is derived from an EMBL/GenBank/DDBJ whole genome shotgun (WGS) entry which is preliminary data.</text>
</comment>
<dbReference type="AlphaFoldDB" id="A0A4S3JNE3"/>
<organism evidence="1 2">
    <name type="scientific">Aspergillus tanneri</name>
    <dbReference type="NCBI Taxonomy" id="1220188"/>
    <lineage>
        <taxon>Eukaryota</taxon>
        <taxon>Fungi</taxon>
        <taxon>Dikarya</taxon>
        <taxon>Ascomycota</taxon>
        <taxon>Pezizomycotina</taxon>
        <taxon>Eurotiomycetes</taxon>
        <taxon>Eurotiomycetidae</taxon>
        <taxon>Eurotiales</taxon>
        <taxon>Aspergillaceae</taxon>
        <taxon>Aspergillus</taxon>
        <taxon>Aspergillus subgen. Circumdati</taxon>
    </lineage>
</organism>
<proteinExistence type="predicted"/>
<dbReference type="VEuPathDB" id="FungiDB:EYZ11_003371"/>
<name>A0A4S3JNE3_9EURO</name>
<protein>
    <submittedName>
        <fullName evidence="1">Uncharacterized protein</fullName>
    </submittedName>
</protein>